<evidence type="ECO:0000256" key="1">
    <source>
        <dbReference type="SAM" id="MobiDB-lite"/>
    </source>
</evidence>
<organism evidence="2 3">
    <name type="scientific">Hydnum rufescens UP504</name>
    <dbReference type="NCBI Taxonomy" id="1448309"/>
    <lineage>
        <taxon>Eukaryota</taxon>
        <taxon>Fungi</taxon>
        <taxon>Dikarya</taxon>
        <taxon>Basidiomycota</taxon>
        <taxon>Agaricomycotina</taxon>
        <taxon>Agaricomycetes</taxon>
        <taxon>Cantharellales</taxon>
        <taxon>Hydnaceae</taxon>
        <taxon>Hydnum</taxon>
    </lineage>
</organism>
<accession>A0A9P6DN70</accession>
<protein>
    <submittedName>
        <fullName evidence="2">Uncharacterized protein</fullName>
    </submittedName>
</protein>
<reference evidence="2" key="1">
    <citation type="journal article" date="2020" name="Nat. Commun.">
        <title>Large-scale genome sequencing of mycorrhizal fungi provides insights into the early evolution of symbiotic traits.</title>
        <authorList>
            <person name="Miyauchi S."/>
            <person name="Kiss E."/>
            <person name="Kuo A."/>
            <person name="Drula E."/>
            <person name="Kohler A."/>
            <person name="Sanchez-Garcia M."/>
            <person name="Morin E."/>
            <person name="Andreopoulos B."/>
            <person name="Barry K.W."/>
            <person name="Bonito G."/>
            <person name="Buee M."/>
            <person name="Carver A."/>
            <person name="Chen C."/>
            <person name="Cichocki N."/>
            <person name="Clum A."/>
            <person name="Culley D."/>
            <person name="Crous P.W."/>
            <person name="Fauchery L."/>
            <person name="Girlanda M."/>
            <person name="Hayes R.D."/>
            <person name="Keri Z."/>
            <person name="LaButti K."/>
            <person name="Lipzen A."/>
            <person name="Lombard V."/>
            <person name="Magnuson J."/>
            <person name="Maillard F."/>
            <person name="Murat C."/>
            <person name="Nolan M."/>
            <person name="Ohm R.A."/>
            <person name="Pangilinan J."/>
            <person name="Pereira M.F."/>
            <person name="Perotto S."/>
            <person name="Peter M."/>
            <person name="Pfister S."/>
            <person name="Riley R."/>
            <person name="Sitrit Y."/>
            <person name="Stielow J.B."/>
            <person name="Szollosi G."/>
            <person name="Zifcakova L."/>
            <person name="Stursova M."/>
            <person name="Spatafora J.W."/>
            <person name="Tedersoo L."/>
            <person name="Vaario L.M."/>
            <person name="Yamada A."/>
            <person name="Yan M."/>
            <person name="Wang P."/>
            <person name="Xu J."/>
            <person name="Bruns T."/>
            <person name="Baldrian P."/>
            <person name="Vilgalys R."/>
            <person name="Dunand C."/>
            <person name="Henrissat B."/>
            <person name="Grigoriev I.V."/>
            <person name="Hibbett D."/>
            <person name="Nagy L.G."/>
            <person name="Martin F.M."/>
        </authorList>
    </citation>
    <scope>NUCLEOTIDE SEQUENCE</scope>
    <source>
        <strain evidence="2">UP504</strain>
    </source>
</reference>
<proteinExistence type="predicted"/>
<gene>
    <name evidence="2" type="ORF">BS47DRAFT_1368399</name>
</gene>
<feature type="region of interest" description="Disordered" evidence="1">
    <location>
        <begin position="599"/>
        <end position="644"/>
    </location>
</feature>
<evidence type="ECO:0000313" key="3">
    <source>
        <dbReference type="Proteomes" id="UP000886523"/>
    </source>
</evidence>
<dbReference type="EMBL" id="MU129180">
    <property type="protein sequence ID" value="KAF9504984.1"/>
    <property type="molecule type" value="Genomic_DNA"/>
</dbReference>
<sequence length="644" mass="71512">MPWYQDNSPNSKFSHDTCMIMCASRTSSQSYSQIQCQSLAMSTKGSVQEVGRAGDAYGHLIPNIGIPNIEIPNMEIPNTEIPNIQGNGSEGPFCTMVLILLDISLMSRYDSLSEATQTITTEHGVKKDKGESHTSATLLNSSLALSPATTTPPTFLPPLPLLLPPDEAVEPTSPSTSHNSQSTLCLPPLHPIMSKCVRMPRQNPHMAIPHYVPSSQHEDILYHATTHECVAIPPRLRSMECYQEVTQRLDELVNKYTDPFSSAPITTYQFLMVWTKFAPAQYNQTYFGTPNYSANGNREATEYREGKLTEQLWMSKCIEELRMADKLLKLRVELTFVQLYKLRKLHQGETLSTPMASEDSLPPMPELRDRLHKAWHDPCLPTKKVARRALTTGWEAIQGDIEGMHPIITATRHPFSGNQALKFAEYNVNLEEALNMQPLPRVNTDPHGLGLFIPGSEFEEPSISASLGPDQGPRAGLGSIINLPAWLMPPSDQTRLGNSSVLWASLIDLDASPSNWQDIPLYDSTPRESDTPMQHPQNKLVAILQRVSTLGEGLQNALWTPSRSQVMNREPMGSWEMSPIGERTMGRHPSGDPLMLQPAGPSRACKQTPREKETSTQAMPGTLSQIPPLCQPREPQGLMTTTRI</sequence>
<keyword evidence="3" id="KW-1185">Reference proteome</keyword>
<feature type="region of interest" description="Disordered" evidence="1">
    <location>
        <begin position="156"/>
        <end position="182"/>
    </location>
</feature>
<feature type="compositionally biased region" description="Polar residues" evidence="1">
    <location>
        <begin position="172"/>
        <end position="182"/>
    </location>
</feature>
<name>A0A9P6DN70_9AGAM</name>
<comment type="caution">
    <text evidence="2">The sequence shown here is derived from an EMBL/GenBank/DDBJ whole genome shotgun (WGS) entry which is preliminary data.</text>
</comment>
<evidence type="ECO:0000313" key="2">
    <source>
        <dbReference type="EMBL" id="KAF9504984.1"/>
    </source>
</evidence>
<feature type="compositionally biased region" description="Polar residues" evidence="1">
    <location>
        <begin position="615"/>
        <end position="625"/>
    </location>
</feature>
<dbReference type="AlphaFoldDB" id="A0A9P6DN70"/>
<dbReference type="Proteomes" id="UP000886523">
    <property type="component" value="Unassembled WGS sequence"/>
</dbReference>